<dbReference type="eggNOG" id="KOG3882">
    <property type="taxonomic scope" value="Eukaryota"/>
</dbReference>
<keyword evidence="4 6" id="KW-1133">Transmembrane helix</keyword>
<protein>
    <recommendedName>
        <fullName evidence="6">Tetraspanin</fullName>
    </recommendedName>
</protein>
<proteinExistence type="inferred from homology"/>
<comment type="subcellular location">
    <subcellularLocation>
        <location evidence="1 6">Membrane</location>
        <topology evidence="1 6">Multi-pass membrane protein</topology>
    </subcellularLocation>
</comment>
<evidence type="ECO:0000313" key="7">
    <source>
        <dbReference type="EMBL" id="EEN61242.1"/>
    </source>
</evidence>
<gene>
    <name evidence="7" type="ORF">BRAFLDRAFT_126599</name>
</gene>
<dbReference type="Gene3D" id="1.10.1450.10">
    <property type="entry name" value="Tetraspanin"/>
    <property type="match status" value="1"/>
</dbReference>
<feature type="transmembrane region" description="Helical" evidence="6">
    <location>
        <begin position="255"/>
        <end position="275"/>
    </location>
</feature>
<dbReference type="EMBL" id="GG666507">
    <property type="protein sequence ID" value="EEN61242.1"/>
    <property type="molecule type" value="Genomic_DNA"/>
</dbReference>
<organism>
    <name type="scientific">Branchiostoma floridae</name>
    <name type="common">Florida lancelet</name>
    <name type="synonym">Amphioxus</name>
    <dbReference type="NCBI Taxonomy" id="7739"/>
    <lineage>
        <taxon>Eukaryota</taxon>
        <taxon>Metazoa</taxon>
        <taxon>Chordata</taxon>
        <taxon>Cephalochordata</taxon>
        <taxon>Leptocardii</taxon>
        <taxon>Amphioxiformes</taxon>
        <taxon>Branchiostomatidae</taxon>
        <taxon>Branchiostoma</taxon>
    </lineage>
</organism>
<dbReference type="InterPro" id="IPR018499">
    <property type="entry name" value="Tetraspanin/Peripherin"/>
</dbReference>
<dbReference type="PIRSF" id="PIRSF002419">
    <property type="entry name" value="Tetraspanin"/>
    <property type="match status" value="1"/>
</dbReference>
<keyword evidence="3 6" id="KW-0812">Transmembrane</keyword>
<dbReference type="AlphaFoldDB" id="C3YEZ8"/>
<dbReference type="InterPro" id="IPR008952">
    <property type="entry name" value="Tetraspanin_EC2_sf"/>
</dbReference>
<keyword evidence="5 6" id="KW-0472">Membrane</keyword>
<dbReference type="STRING" id="7739.C3YEZ8"/>
<evidence type="ECO:0000256" key="1">
    <source>
        <dbReference type="ARBA" id="ARBA00004141"/>
    </source>
</evidence>
<reference evidence="7" key="1">
    <citation type="journal article" date="2008" name="Nature">
        <title>The amphioxus genome and the evolution of the chordate karyotype.</title>
        <authorList>
            <consortium name="US DOE Joint Genome Institute (JGI-PGF)"/>
            <person name="Putnam N.H."/>
            <person name="Butts T."/>
            <person name="Ferrier D.E.K."/>
            <person name="Furlong R.F."/>
            <person name="Hellsten U."/>
            <person name="Kawashima T."/>
            <person name="Robinson-Rechavi M."/>
            <person name="Shoguchi E."/>
            <person name="Terry A."/>
            <person name="Yu J.-K."/>
            <person name="Benito-Gutierrez E.L."/>
            <person name="Dubchak I."/>
            <person name="Garcia-Fernandez J."/>
            <person name="Gibson-Brown J.J."/>
            <person name="Grigoriev I.V."/>
            <person name="Horton A.C."/>
            <person name="de Jong P.J."/>
            <person name="Jurka J."/>
            <person name="Kapitonov V.V."/>
            <person name="Kohara Y."/>
            <person name="Kuroki Y."/>
            <person name="Lindquist E."/>
            <person name="Lucas S."/>
            <person name="Osoegawa K."/>
            <person name="Pennacchio L.A."/>
            <person name="Salamov A.A."/>
            <person name="Satou Y."/>
            <person name="Sauka-Spengler T."/>
            <person name="Schmutz J."/>
            <person name="Shin-I T."/>
            <person name="Toyoda A."/>
            <person name="Bronner-Fraser M."/>
            <person name="Fujiyama A."/>
            <person name="Holland L.Z."/>
            <person name="Holland P.W.H."/>
            <person name="Satoh N."/>
            <person name="Rokhsar D.S."/>
        </authorList>
    </citation>
    <scope>NUCLEOTIDE SEQUENCE [LARGE SCALE GENOMIC DNA]</scope>
    <source>
        <strain evidence="7">S238N-H82</strain>
        <tissue evidence="7">Testes</tissue>
    </source>
</reference>
<evidence type="ECO:0000256" key="5">
    <source>
        <dbReference type="ARBA" id="ARBA00023136"/>
    </source>
</evidence>
<dbReference type="SUPFAM" id="SSF48652">
    <property type="entry name" value="Tetraspanin"/>
    <property type="match status" value="1"/>
</dbReference>
<dbReference type="PANTHER" id="PTHR19282:SF452">
    <property type="entry name" value="LD03691P"/>
    <property type="match status" value="1"/>
</dbReference>
<sequence length="304" mass="34346">MGKKEPPTRYKPHNPGYMGCLQILLLSTNLMYMVGGALLIVAVLSANLRFEECLQDKSSEEHSVDFMALRNTCLLVGGLIFVTGTVGCFAAWKESYYMSLVYCFFIGLLFILTSAAVTTLLAMHLLRTTYNNLDKFMTYTMKAKGPERIIIDIFQNQFECCGVHGYKDWFGHPRTASLGPKSVPPSCCKNVSIHLSLDRLSKICDHSLNITFARKIQSCGADMGSPAVARGKIYTQGCVQVTNDLIMKHIVELELAVGILAILEMLGMLYACCFMRETRRKEYEQYRAERKYRRLLHDDNVIIE</sequence>
<feature type="transmembrane region" description="Helical" evidence="6">
    <location>
        <begin position="21"/>
        <end position="48"/>
    </location>
</feature>
<accession>C3YEZ8</accession>
<dbReference type="InParanoid" id="C3YEZ8"/>
<dbReference type="PRINTS" id="PR00259">
    <property type="entry name" value="TMFOUR"/>
</dbReference>
<name>C3YEZ8_BRAFL</name>
<evidence type="ECO:0000256" key="4">
    <source>
        <dbReference type="ARBA" id="ARBA00022989"/>
    </source>
</evidence>
<comment type="similarity">
    <text evidence="2 6">Belongs to the tetraspanin (TM4SF) family.</text>
</comment>
<dbReference type="PANTHER" id="PTHR19282">
    <property type="entry name" value="TETRASPANIN"/>
    <property type="match status" value="1"/>
</dbReference>
<evidence type="ECO:0000256" key="2">
    <source>
        <dbReference type="ARBA" id="ARBA00006840"/>
    </source>
</evidence>
<evidence type="ECO:0000256" key="3">
    <source>
        <dbReference type="ARBA" id="ARBA00022692"/>
    </source>
</evidence>
<feature type="transmembrane region" description="Helical" evidence="6">
    <location>
        <begin position="68"/>
        <end position="92"/>
    </location>
</feature>
<dbReference type="InterPro" id="IPR000301">
    <property type="entry name" value="Tetraspanin_animals"/>
</dbReference>
<dbReference type="Pfam" id="PF00335">
    <property type="entry name" value="Tetraspanin"/>
    <property type="match status" value="1"/>
</dbReference>
<dbReference type="GO" id="GO:0016020">
    <property type="term" value="C:membrane"/>
    <property type="evidence" value="ECO:0007669"/>
    <property type="project" value="UniProtKB-SubCell"/>
</dbReference>
<feature type="transmembrane region" description="Helical" evidence="6">
    <location>
        <begin position="99"/>
        <end position="126"/>
    </location>
</feature>
<evidence type="ECO:0000256" key="6">
    <source>
        <dbReference type="RuleBase" id="RU361218"/>
    </source>
</evidence>